<accession>A0A919H1L4</accession>
<dbReference type="AlphaFoldDB" id="A0A919H1L4"/>
<keyword evidence="2" id="KW-0812">Transmembrane</keyword>
<comment type="caution">
    <text evidence="3">The sequence shown here is derived from an EMBL/GenBank/DDBJ whole genome shotgun (WGS) entry which is preliminary data.</text>
</comment>
<evidence type="ECO:0000313" key="3">
    <source>
        <dbReference type="EMBL" id="GHI85028.1"/>
    </source>
</evidence>
<name>A0A919H1L4_9ACTN</name>
<gene>
    <name evidence="3" type="ORF">Sxan_23920</name>
</gene>
<keyword evidence="2" id="KW-0472">Membrane</keyword>
<dbReference type="RefSeq" id="WP_031139455.1">
    <property type="nucleotide sequence ID" value="NZ_BNEE01000006.1"/>
</dbReference>
<keyword evidence="2" id="KW-1133">Transmembrane helix</keyword>
<reference evidence="3" key="1">
    <citation type="submission" date="2020-09" db="EMBL/GenBank/DDBJ databases">
        <title>Whole genome shotgun sequence of Streptomyces xanthophaeus NBRC 12829.</title>
        <authorList>
            <person name="Komaki H."/>
            <person name="Tamura T."/>
        </authorList>
    </citation>
    <scope>NUCLEOTIDE SEQUENCE</scope>
    <source>
        <strain evidence="3">NBRC 12829</strain>
    </source>
</reference>
<organism evidence="3 4">
    <name type="scientific">Streptomyces xanthophaeus</name>
    <dbReference type="NCBI Taxonomy" id="67385"/>
    <lineage>
        <taxon>Bacteria</taxon>
        <taxon>Bacillati</taxon>
        <taxon>Actinomycetota</taxon>
        <taxon>Actinomycetes</taxon>
        <taxon>Kitasatosporales</taxon>
        <taxon>Streptomycetaceae</taxon>
        <taxon>Streptomyces</taxon>
    </lineage>
</organism>
<dbReference type="Proteomes" id="UP000600026">
    <property type="component" value="Unassembled WGS sequence"/>
</dbReference>
<dbReference type="EMBL" id="BNEE01000006">
    <property type="protein sequence ID" value="GHI85028.1"/>
    <property type="molecule type" value="Genomic_DNA"/>
</dbReference>
<feature type="region of interest" description="Disordered" evidence="1">
    <location>
        <begin position="24"/>
        <end position="70"/>
    </location>
</feature>
<evidence type="ECO:0000313" key="4">
    <source>
        <dbReference type="Proteomes" id="UP000600026"/>
    </source>
</evidence>
<keyword evidence="4" id="KW-1185">Reference proteome</keyword>
<protein>
    <submittedName>
        <fullName evidence="3">Uncharacterized protein</fullName>
    </submittedName>
</protein>
<proteinExistence type="predicted"/>
<evidence type="ECO:0000256" key="1">
    <source>
        <dbReference type="SAM" id="MobiDB-lite"/>
    </source>
</evidence>
<sequence length="70" mass="7663">MSMGTVIILGIVVAMITALVLAPPAGRTTSEHGTARHRRGSGADRSSQRRPRRLRTLPQQRTSDLRRTAD</sequence>
<feature type="transmembrane region" description="Helical" evidence="2">
    <location>
        <begin position="6"/>
        <end position="26"/>
    </location>
</feature>
<evidence type="ECO:0000256" key="2">
    <source>
        <dbReference type="SAM" id="Phobius"/>
    </source>
</evidence>